<reference evidence="1" key="1">
    <citation type="submission" date="2014-11" db="EMBL/GenBank/DDBJ databases">
        <authorList>
            <person name="Amaro Gonzalez C."/>
        </authorList>
    </citation>
    <scope>NUCLEOTIDE SEQUENCE</scope>
</reference>
<reference evidence="1" key="2">
    <citation type="journal article" date="2015" name="Fish Shellfish Immunol.">
        <title>Early steps in the European eel (Anguilla anguilla)-Vibrio vulnificus interaction in the gills: Role of the RtxA13 toxin.</title>
        <authorList>
            <person name="Callol A."/>
            <person name="Pajuelo D."/>
            <person name="Ebbesson L."/>
            <person name="Teles M."/>
            <person name="MacKenzie S."/>
            <person name="Amaro C."/>
        </authorList>
    </citation>
    <scope>NUCLEOTIDE SEQUENCE</scope>
</reference>
<accession>A0A0E9QMG2</accession>
<dbReference type="EMBL" id="GBXM01090543">
    <property type="protein sequence ID" value="JAH18034.1"/>
    <property type="molecule type" value="Transcribed_RNA"/>
</dbReference>
<evidence type="ECO:0000313" key="1">
    <source>
        <dbReference type="EMBL" id="JAH18034.1"/>
    </source>
</evidence>
<proteinExistence type="predicted"/>
<dbReference type="AlphaFoldDB" id="A0A0E9QMG2"/>
<organism evidence="1">
    <name type="scientific">Anguilla anguilla</name>
    <name type="common">European freshwater eel</name>
    <name type="synonym">Muraena anguilla</name>
    <dbReference type="NCBI Taxonomy" id="7936"/>
    <lineage>
        <taxon>Eukaryota</taxon>
        <taxon>Metazoa</taxon>
        <taxon>Chordata</taxon>
        <taxon>Craniata</taxon>
        <taxon>Vertebrata</taxon>
        <taxon>Euteleostomi</taxon>
        <taxon>Actinopterygii</taxon>
        <taxon>Neopterygii</taxon>
        <taxon>Teleostei</taxon>
        <taxon>Anguilliformes</taxon>
        <taxon>Anguillidae</taxon>
        <taxon>Anguilla</taxon>
    </lineage>
</organism>
<protein>
    <submittedName>
        <fullName evidence="1">Uncharacterized protein</fullName>
    </submittedName>
</protein>
<sequence>MKQQTAAPSYCSEQTLYSYHQFAAGEIPEELLTTTIFFSQEATDY</sequence>
<name>A0A0E9QMG2_ANGAN</name>